<dbReference type="SUPFAM" id="SSF55874">
    <property type="entry name" value="ATPase domain of HSP90 chaperone/DNA topoisomerase II/histidine kinase"/>
    <property type="match status" value="1"/>
</dbReference>
<dbReference type="OrthoDB" id="368131at2"/>
<dbReference type="RefSeq" id="WP_120472384.1">
    <property type="nucleotide sequence ID" value="NZ_RAYQ01000050.1"/>
</dbReference>
<dbReference type="GO" id="GO:0000155">
    <property type="term" value="F:phosphorelay sensor kinase activity"/>
    <property type="evidence" value="ECO:0007669"/>
    <property type="project" value="InterPro"/>
</dbReference>
<dbReference type="PRINTS" id="PR00344">
    <property type="entry name" value="BCTRLSENSOR"/>
</dbReference>
<dbReference type="Gene3D" id="3.30.565.10">
    <property type="entry name" value="Histidine kinase-like ATPase, C-terminal domain"/>
    <property type="match status" value="1"/>
</dbReference>
<keyword evidence="9" id="KW-1185">Reference proteome</keyword>
<keyword evidence="6" id="KW-0812">Transmembrane</keyword>
<evidence type="ECO:0000256" key="2">
    <source>
        <dbReference type="ARBA" id="ARBA00012438"/>
    </source>
</evidence>
<sequence length="456" mass="51021">MKTLGKYISKYLTAFTGLAILLLLINGIAFGWTFYGVVTKDYGSLSPQNMLNRTASDASLKGIPQEASDLLRNSHIWAVYLDTEGNRIWDIDAPDGIPDHFTVQDVAVFAKGYLADYPVFIRNTDDGMLILGYPQDSYMKLPSNYYSLRSIKAFPFFILGILVADFTILFLAYYFSKRKILKNARPIITSIETLADGRPASLPVHGELSEIADSVNKASNIIHRQNKARANWICGVSHDIRTPLSMIMGYAERITQNKSAELRIREEAEIIRRQSIKIRELVQDLNLVSRLEYEMQPLHKEPVSLAGLLRSYTAELLNTGLPDEYSLDIVITPMAETIFFPCDARLISRAVGNLVQNSIRHNPGGCGITLTLDCTGKNISLSVSDNGAGISNEKLRELNEKPHYMENTDDRLDLRHGLGLILVHQIVNAHKGIMQIESNEQEGCEVVLDFPIESVN</sequence>
<feature type="transmembrane region" description="Helical" evidence="6">
    <location>
        <begin position="12"/>
        <end position="35"/>
    </location>
</feature>
<evidence type="ECO:0000313" key="9">
    <source>
        <dbReference type="Proteomes" id="UP000280696"/>
    </source>
</evidence>
<dbReference type="InterPro" id="IPR005467">
    <property type="entry name" value="His_kinase_dom"/>
</dbReference>
<comment type="caution">
    <text evidence="8">The sequence shown here is derived from an EMBL/GenBank/DDBJ whole genome shotgun (WGS) entry which is preliminary data.</text>
</comment>
<feature type="transmembrane region" description="Helical" evidence="6">
    <location>
        <begin position="153"/>
        <end position="175"/>
    </location>
</feature>
<dbReference type="SMART" id="SM00388">
    <property type="entry name" value="HisKA"/>
    <property type="match status" value="1"/>
</dbReference>
<dbReference type="InterPro" id="IPR036890">
    <property type="entry name" value="HATPase_C_sf"/>
</dbReference>
<dbReference type="EMBL" id="RAYQ01000050">
    <property type="protein sequence ID" value="RKI86995.1"/>
    <property type="molecule type" value="Genomic_DNA"/>
</dbReference>
<gene>
    <name evidence="8" type="ORF">D7V94_21895</name>
</gene>
<dbReference type="SMART" id="SM00387">
    <property type="entry name" value="HATPase_c"/>
    <property type="match status" value="1"/>
</dbReference>
<comment type="catalytic activity">
    <reaction evidence="1">
        <text>ATP + protein L-histidine = ADP + protein N-phospho-L-histidine.</text>
        <dbReference type="EC" id="2.7.13.3"/>
    </reaction>
</comment>
<dbReference type="Pfam" id="PF00512">
    <property type="entry name" value="HisKA"/>
    <property type="match status" value="1"/>
</dbReference>
<accession>A0A3A9AL10</accession>
<dbReference type="CDD" id="cd00082">
    <property type="entry name" value="HisKA"/>
    <property type="match status" value="1"/>
</dbReference>
<organism evidence="8 9">
    <name type="scientific">Parablautia intestinalis</name>
    <dbReference type="NCBI Taxonomy" id="2320100"/>
    <lineage>
        <taxon>Bacteria</taxon>
        <taxon>Bacillati</taxon>
        <taxon>Bacillota</taxon>
        <taxon>Clostridia</taxon>
        <taxon>Lachnospirales</taxon>
        <taxon>Lachnospiraceae</taxon>
        <taxon>Parablautia</taxon>
    </lineage>
</organism>
<dbReference type="EC" id="2.7.13.3" evidence="2"/>
<dbReference type="InterPro" id="IPR036097">
    <property type="entry name" value="HisK_dim/P_sf"/>
</dbReference>
<dbReference type="InterPro" id="IPR003661">
    <property type="entry name" value="HisK_dim/P_dom"/>
</dbReference>
<evidence type="ECO:0000313" key="8">
    <source>
        <dbReference type="EMBL" id="RKI86995.1"/>
    </source>
</evidence>
<evidence type="ECO:0000256" key="3">
    <source>
        <dbReference type="ARBA" id="ARBA00022553"/>
    </source>
</evidence>
<evidence type="ECO:0000256" key="6">
    <source>
        <dbReference type="SAM" id="Phobius"/>
    </source>
</evidence>
<evidence type="ECO:0000256" key="1">
    <source>
        <dbReference type="ARBA" id="ARBA00000085"/>
    </source>
</evidence>
<keyword evidence="6" id="KW-0472">Membrane</keyword>
<dbReference type="PANTHER" id="PTHR43547">
    <property type="entry name" value="TWO-COMPONENT HISTIDINE KINASE"/>
    <property type="match status" value="1"/>
</dbReference>
<feature type="domain" description="Histidine kinase" evidence="7">
    <location>
        <begin position="235"/>
        <end position="454"/>
    </location>
</feature>
<evidence type="ECO:0000256" key="5">
    <source>
        <dbReference type="ARBA" id="ARBA00023012"/>
    </source>
</evidence>
<keyword evidence="4 8" id="KW-0808">Transferase</keyword>
<proteinExistence type="predicted"/>
<dbReference type="AlphaFoldDB" id="A0A3A9AL10"/>
<reference evidence="8 9" key="1">
    <citation type="submission" date="2018-09" db="EMBL/GenBank/DDBJ databases">
        <title>Murine metabolic-syndrome-specific gut microbial biobank.</title>
        <authorList>
            <person name="Liu C."/>
        </authorList>
    </citation>
    <scope>NUCLEOTIDE SEQUENCE [LARGE SCALE GENOMIC DNA]</scope>
    <source>
        <strain evidence="8 9">0.1xD8-82</strain>
    </source>
</reference>
<keyword evidence="6" id="KW-1133">Transmembrane helix</keyword>
<protein>
    <recommendedName>
        <fullName evidence="2">histidine kinase</fullName>
        <ecNumber evidence="2">2.7.13.3</ecNumber>
    </recommendedName>
</protein>
<name>A0A3A9AL10_9FIRM</name>
<dbReference type="SUPFAM" id="SSF47384">
    <property type="entry name" value="Homodimeric domain of signal transducing histidine kinase"/>
    <property type="match status" value="1"/>
</dbReference>
<dbReference type="Gene3D" id="1.10.287.130">
    <property type="match status" value="1"/>
</dbReference>
<dbReference type="Pfam" id="PF02518">
    <property type="entry name" value="HATPase_c"/>
    <property type="match status" value="1"/>
</dbReference>
<dbReference type="InterPro" id="IPR004358">
    <property type="entry name" value="Sig_transdc_His_kin-like_C"/>
</dbReference>
<dbReference type="PANTHER" id="PTHR43547:SF2">
    <property type="entry name" value="HYBRID SIGNAL TRANSDUCTION HISTIDINE KINASE C"/>
    <property type="match status" value="1"/>
</dbReference>
<dbReference type="PROSITE" id="PS50109">
    <property type="entry name" value="HIS_KIN"/>
    <property type="match status" value="1"/>
</dbReference>
<keyword evidence="5" id="KW-0902">Two-component regulatory system</keyword>
<dbReference type="Proteomes" id="UP000280696">
    <property type="component" value="Unassembled WGS sequence"/>
</dbReference>
<evidence type="ECO:0000259" key="7">
    <source>
        <dbReference type="PROSITE" id="PS50109"/>
    </source>
</evidence>
<evidence type="ECO:0000256" key="4">
    <source>
        <dbReference type="ARBA" id="ARBA00022777"/>
    </source>
</evidence>
<dbReference type="InterPro" id="IPR003594">
    <property type="entry name" value="HATPase_dom"/>
</dbReference>
<keyword evidence="4 8" id="KW-0418">Kinase</keyword>
<keyword evidence="3" id="KW-0597">Phosphoprotein</keyword>